<sequence length="310" mass="33915">MAVVEQVRGPADWRADQLADGGRWRFTVDEAQRAELRAAVAAVDAAGVPLDGLSRADFPLPALGAELDGLAAEVTGGCGVGMVRGLPVTGLTERGCELLALGVAAHVGRLVPQGPDGAILRHVRDRGADPDRPTTRSYEHRRGIGYHADPTDVVALLCVRPARSGGLSTVVSSVAVHNEVVRTRPDLARLLYQPWWYDRRTGDGPDSFAQRPVYARDGDRLAAHYGPDYIRSAQRGAHVPRLTPAQREAMDTLDRLHADPRFSLGMDLRAGDMQFLDNGVVVHARTAYEDHPEPERRRDLIRLWLDTGRR</sequence>
<dbReference type="SUPFAM" id="SSF51197">
    <property type="entry name" value="Clavaminate synthase-like"/>
    <property type="match status" value="1"/>
</dbReference>
<protein>
    <submittedName>
        <fullName evidence="6">TauD/TfdA family dioxygenase</fullName>
        <ecNumber evidence="6">1.14.11.-</ecNumber>
    </submittedName>
</protein>
<evidence type="ECO:0000259" key="5">
    <source>
        <dbReference type="Pfam" id="PF02668"/>
    </source>
</evidence>
<dbReference type="PANTHER" id="PTHR10696">
    <property type="entry name" value="GAMMA-BUTYROBETAINE HYDROXYLASE-RELATED"/>
    <property type="match status" value="1"/>
</dbReference>
<keyword evidence="4" id="KW-0045">Antibiotic biosynthesis</keyword>
<evidence type="ECO:0000256" key="1">
    <source>
        <dbReference type="ARBA" id="ARBA00001954"/>
    </source>
</evidence>
<comment type="caution">
    <text evidence="6">The sequence shown here is derived from an EMBL/GenBank/DDBJ whole genome shotgun (WGS) entry which is preliminary data.</text>
</comment>
<dbReference type="EMBL" id="JBIRPU010000046">
    <property type="protein sequence ID" value="MFI0797132.1"/>
    <property type="molecule type" value="Genomic_DNA"/>
</dbReference>
<keyword evidence="2 6" id="KW-0560">Oxidoreductase</keyword>
<dbReference type="Gene3D" id="3.60.130.10">
    <property type="entry name" value="Clavaminate synthase-like"/>
    <property type="match status" value="1"/>
</dbReference>
<dbReference type="EC" id="1.14.11.-" evidence="6"/>
<dbReference type="GO" id="GO:0051213">
    <property type="term" value="F:dioxygenase activity"/>
    <property type="evidence" value="ECO:0007669"/>
    <property type="project" value="UniProtKB-KW"/>
</dbReference>
<organism evidence="6 7">
    <name type="scientific">Micromonospora rubida</name>
    <dbReference type="NCBI Taxonomy" id="2697657"/>
    <lineage>
        <taxon>Bacteria</taxon>
        <taxon>Bacillati</taxon>
        <taxon>Actinomycetota</taxon>
        <taxon>Actinomycetes</taxon>
        <taxon>Micromonosporales</taxon>
        <taxon>Micromonosporaceae</taxon>
        <taxon>Micromonospora</taxon>
    </lineage>
</organism>
<reference evidence="6 7" key="1">
    <citation type="submission" date="2024-10" db="EMBL/GenBank/DDBJ databases">
        <title>The Natural Products Discovery Center: Release of the First 8490 Sequenced Strains for Exploring Actinobacteria Biosynthetic Diversity.</title>
        <authorList>
            <person name="Kalkreuter E."/>
            <person name="Kautsar S.A."/>
            <person name="Yang D."/>
            <person name="Bader C.D."/>
            <person name="Teijaro C.N."/>
            <person name="Fluegel L."/>
            <person name="Davis C.M."/>
            <person name="Simpson J.R."/>
            <person name="Lauterbach L."/>
            <person name="Steele A.D."/>
            <person name="Gui C."/>
            <person name="Meng S."/>
            <person name="Li G."/>
            <person name="Viehrig K."/>
            <person name="Ye F."/>
            <person name="Su P."/>
            <person name="Kiefer A.F."/>
            <person name="Nichols A."/>
            <person name="Cepeda A.J."/>
            <person name="Yan W."/>
            <person name="Fan B."/>
            <person name="Jiang Y."/>
            <person name="Adhikari A."/>
            <person name="Zheng C.-J."/>
            <person name="Schuster L."/>
            <person name="Cowan T.M."/>
            <person name="Smanski M.J."/>
            <person name="Chevrette M.G."/>
            <person name="De Carvalho L.P.S."/>
            <person name="Shen B."/>
        </authorList>
    </citation>
    <scope>NUCLEOTIDE SEQUENCE [LARGE SCALE GENOMIC DNA]</scope>
    <source>
        <strain evidence="6 7">NPDC021253</strain>
    </source>
</reference>
<dbReference type="Proteomes" id="UP001611075">
    <property type="component" value="Unassembled WGS sequence"/>
</dbReference>
<comment type="cofactor">
    <cofactor evidence="1">
        <name>Fe(2+)</name>
        <dbReference type="ChEBI" id="CHEBI:29033"/>
    </cofactor>
</comment>
<dbReference type="InterPro" id="IPR003819">
    <property type="entry name" value="TauD/TfdA-like"/>
</dbReference>
<keyword evidence="6" id="KW-0223">Dioxygenase</keyword>
<dbReference type="RefSeq" id="WP_396685871.1">
    <property type="nucleotide sequence ID" value="NZ_JBIRPU010000046.1"/>
</dbReference>
<gene>
    <name evidence="6" type="ORF">ACH4OY_31300</name>
</gene>
<keyword evidence="7" id="KW-1185">Reference proteome</keyword>
<keyword evidence="3" id="KW-0408">Iron</keyword>
<evidence type="ECO:0000256" key="2">
    <source>
        <dbReference type="ARBA" id="ARBA00023002"/>
    </source>
</evidence>
<evidence type="ECO:0000313" key="7">
    <source>
        <dbReference type="Proteomes" id="UP001611075"/>
    </source>
</evidence>
<evidence type="ECO:0000313" key="6">
    <source>
        <dbReference type="EMBL" id="MFI0797132.1"/>
    </source>
</evidence>
<feature type="domain" description="TauD/TfdA-like" evidence="5">
    <location>
        <begin position="54"/>
        <end position="304"/>
    </location>
</feature>
<dbReference type="Pfam" id="PF02668">
    <property type="entry name" value="TauD"/>
    <property type="match status" value="1"/>
</dbReference>
<dbReference type="InterPro" id="IPR050411">
    <property type="entry name" value="AlphaKG_dependent_hydroxylases"/>
</dbReference>
<evidence type="ECO:0000256" key="4">
    <source>
        <dbReference type="ARBA" id="ARBA00023194"/>
    </source>
</evidence>
<accession>A0ABW7STT6</accession>
<dbReference type="PANTHER" id="PTHR10696:SF56">
    <property type="entry name" value="TAUD_TFDA-LIKE DOMAIN-CONTAINING PROTEIN"/>
    <property type="match status" value="1"/>
</dbReference>
<name>A0ABW7STT6_9ACTN</name>
<proteinExistence type="predicted"/>
<dbReference type="InterPro" id="IPR042098">
    <property type="entry name" value="TauD-like_sf"/>
</dbReference>
<evidence type="ECO:0000256" key="3">
    <source>
        <dbReference type="ARBA" id="ARBA00023004"/>
    </source>
</evidence>